<dbReference type="EMBL" id="ML208645">
    <property type="protein sequence ID" value="TFK61582.1"/>
    <property type="molecule type" value="Genomic_DNA"/>
</dbReference>
<evidence type="ECO:0000313" key="2">
    <source>
        <dbReference type="Proteomes" id="UP000308600"/>
    </source>
</evidence>
<protein>
    <submittedName>
        <fullName evidence="1">Uncharacterized protein</fullName>
    </submittedName>
</protein>
<reference evidence="1 2" key="1">
    <citation type="journal article" date="2019" name="Nat. Ecol. Evol.">
        <title>Megaphylogeny resolves global patterns of mushroom evolution.</title>
        <authorList>
            <person name="Varga T."/>
            <person name="Krizsan K."/>
            <person name="Foldi C."/>
            <person name="Dima B."/>
            <person name="Sanchez-Garcia M."/>
            <person name="Sanchez-Ramirez S."/>
            <person name="Szollosi G.J."/>
            <person name="Szarkandi J.G."/>
            <person name="Papp V."/>
            <person name="Albert L."/>
            <person name="Andreopoulos W."/>
            <person name="Angelini C."/>
            <person name="Antonin V."/>
            <person name="Barry K.W."/>
            <person name="Bougher N.L."/>
            <person name="Buchanan P."/>
            <person name="Buyck B."/>
            <person name="Bense V."/>
            <person name="Catcheside P."/>
            <person name="Chovatia M."/>
            <person name="Cooper J."/>
            <person name="Damon W."/>
            <person name="Desjardin D."/>
            <person name="Finy P."/>
            <person name="Geml J."/>
            <person name="Haridas S."/>
            <person name="Hughes K."/>
            <person name="Justo A."/>
            <person name="Karasinski D."/>
            <person name="Kautmanova I."/>
            <person name="Kiss B."/>
            <person name="Kocsube S."/>
            <person name="Kotiranta H."/>
            <person name="LaButti K.M."/>
            <person name="Lechner B.E."/>
            <person name="Liimatainen K."/>
            <person name="Lipzen A."/>
            <person name="Lukacs Z."/>
            <person name="Mihaltcheva S."/>
            <person name="Morgado L.N."/>
            <person name="Niskanen T."/>
            <person name="Noordeloos M.E."/>
            <person name="Ohm R.A."/>
            <person name="Ortiz-Santana B."/>
            <person name="Ovrebo C."/>
            <person name="Racz N."/>
            <person name="Riley R."/>
            <person name="Savchenko A."/>
            <person name="Shiryaev A."/>
            <person name="Soop K."/>
            <person name="Spirin V."/>
            <person name="Szebenyi C."/>
            <person name="Tomsovsky M."/>
            <person name="Tulloss R.E."/>
            <person name="Uehling J."/>
            <person name="Grigoriev I.V."/>
            <person name="Vagvolgyi C."/>
            <person name="Papp T."/>
            <person name="Martin F.M."/>
            <person name="Miettinen O."/>
            <person name="Hibbett D.S."/>
            <person name="Nagy L.G."/>
        </authorList>
    </citation>
    <scope>NUCLEOTIDE SEQUENCE [LARGE SCALE GENOMIC DNA]</scope>
    <source>
        <strain evidence="1 2">NL-1719</strain>
    </source>
</reference>
<name>A0ACD3A9S7_9AGAR</name>
<proteinExistence type="predicted"/>
<organism evidence="1 2">
    <name type="scientific">Pluteus cervinus</name>
    <dbReference type="NCBI Taxonomy" id="181527"/>
    <lineage>
        <taxon>Eukaryota</taxon>
        <taxon>Fungi</taxon>
        <taxon>Dikarya</taxon>
        <taxon>Basidiomycota</taxon>
        <taxon>Agaricomycotina</taxon>
        <taxon>Agaricomycetes</taxon>
        <taxon>Agaricomycetidae</taxon>
        <taxon>Agaricales</taxon>
        <taxon>Pluteineae</taxon>
        <taxon>Pluteaceae</taxon>
        <taxon>Pluteus</taxon>
    </lineage>
</organism>
<accession>A0ACD3A9S7</accession>
<keyword evidence="2" id="KW-1185">Reference proteome</keyword>
<sequence length="574" mass="63064">MNVGALIWLASRPLIRLILTTAAGFAITKADIFPPIAARSAGQIVLNVSFPALLFSKIVPAFTQQNVSALGPLILVASIYEILGIAIAWVVGLFFWVPHRFRHGFLVAGGWSNWGDLPTAFIMSITGAAPFNSSTDPTLAVAYISVFLLVFMISLFPMGGSKLLVKDFVGPDVELEEVKEAHRRRRREMVMKVPRLLGSLVRGRHATKVDEEFGRAAKGIDTNTDTKHGELLVGHSPLPPTQPQPTSRRHRHDDSVTLSPLNDLGSSEIQYQTQDEQPISSSSSQTSETEKPKHTHTCTISPPSLPNVFPPPPPLTRTRRCLLFTWEFFKSMMNAPSISIFISFPIALLPPIKFLFVPPASPSQAIWMGKTIHIPNAPDGQPPLAFMMDTATFVGSASVPLGLICLGSALARMRLPKRMGTVEVEDEDDEKTVEGVVSSRRRWWQCRPWRSTAGLAVPVKQRKRNGGEWKEQMPIGAIMGLAIGKMLLMPVLGVLLVEGLLVRVGVIPESDKVLRFVCVFLSCLPTATTQVFLTQVYSGTGDAEFLSPFLIPQYFLMIFSMTALTAYSLNVLFP</sequence>
<evidence type="ECO:0000313" key="1">
    <source>
        <dbReference type="EMBL" id="TFK61582.1"/>
    </source>
</evidence>
<gene>
    <name evidence="1" type="ORF">BDN72DRAFT_828151</name>
</gene>
<dbReference type="Proteomes" id="UP000308600">
    <property type="component" value="Unassembled WGS sequence"/>
</dbReference>